<dbReference type="InterPro" id="IPR008878">
    <property type="entry name" value="Transposase_IS66_Orf2"/>
</dbReference>
<dbReference type="Proteomes" id="UP000739538">
    <property type="component" value="Unassembled WGS sequence"/>
</dbReference>
<comment type="caution">
    <text evidence="1">The sequence shown here is derived from an EMBL/GenBank/DDBJ whole genome shotgun (WGS) entry which is preliminary data.</text>
</comment>
<dbReference type="PANTHER" id="PTHR36455:SF1">
    <property type="entry name" value="BLR8292 PROTEIN"/>
    <property type="match status" value="1"/>
</dbReference>
<proteinExistence type="predicted"/>
<protein>
    <submittedName>
        <fullName evidence="1">IS66 family insertion sequence element accessory protein TnpB</fullName>
    </submittedName>
</protein>
<dbReference type="PANTHER" id="PTHR36455">
    <property type="match status" value="1"/>
</dbReference>
<gene>
    <name evidence="1" type="primary">tnpB</name>
    <name evidence="1" type="ORF">KDA27_28215</name>
</gene>
<dbReference type="EMBL" id="JAGQHS010000453">
    <property type="protein sequence ID" value="MCA9759715.1"/>
    <property type="molecule type" value="Genomic_DNA"/>
</dbReference>
<dbReference type="Pfam" id="PF05717">
    <property type="entry name" value="TnpB_IS66"/>
    <property type="match status" value="1"/>
</dbReference>
<organism evidence="1 2">
    <name type="scientific">Eiseniibacteriota bacterium</name>
    <dbReference type="NCBI Taxonomy" id="2212470"/>
    <lineage>
        <taxon>Bacteria</taxon>
        <taxon>Candidatus Eiseniibacteriota</taxon>
    </lineage>
</organism>
<accession>A0A956NHW4</accession>
<reference evidence="1" key="1">
    <citation type="submission" date="2020-04" db="EMBL/GenBank/DDBJ databases">
        <authorList>
            <person name="Zhang T."/>
        </authorList>
    </citation>
    <scope>NUCLEOTIDE SEQUENCE</scope>
    <source>
        <strain evidence="1">HKST-UBA02</strain>
    </source>
</reference>
<evidence type="ECO:0000313" key="2">
    <source>
        <dbReference type="Proteomes" id="UP000739538"/>
    </source>
</evidence>
<evidence type="ECO:0000313" key="1">
    <source>
        <dbReference type="EMBL" id="MCA9759715.1"/>
    </source>
</evidence>
<name>A0A956NHW4_UNCEI</name>
<dbReference type="NCBIfam" id="NF033819">
    <property type="entry name" value="IS66_TnpB"/>
    <property type="match status" value="1"/>
</dbReference>
<sequence>MIGTTRQVRVFAYGAPADLRKGFDGLAAMVRDELGRDPLSGDLCLFVSRNRQRAKVLHWDGTGLCLYAKRLEQGRFACLWDGKKEAQLELTTSELQLFLEGSSLVGKLRLSPSPYERKPLVKRTG</sequence>
<reference evidence="1" key="2">
    <citation type="journal article" date="2021" name="Microbiome">
        <title>Successional dynamics and alternative stable states in a saline activated sludge microbial community over 9 years.</title>
        <authorList>
            <person name="Wang Y."/>
            <person name="Ye J."/>
            <person name="Ju F."/>
            <person name="Liu L."/>
            <person name="Boyd J.A."/>
            <person name="Deng Y."/>
            <person name="Parks D.H."/>
            <person name="Jiang X."/>
            <person name="Yin X."/>
            <person name="Woodcroft B.J."/>
            <person name="Tyson G.W."/>
            <person name="Hugenholtz P."/>
            <person name="Polz M.F."/>
            <person name="Zhang T."/>
        </authorList>
    </citation>
    <scope>NUCLEOTIDE SEQUENCE</scope>
    <source>
        <strain evidence="1">HKST-UBA02</strain>
    </source>
</reference>
<dbReference type="AlphaFoldDB" id="A0A956NHW4"/>